<dbReference type="STRING" id="765440.A0A0C3FYZ5"/>
<gene>
    <name evidence="11" type="ORF">PILCRDRAFT_374421</name>
</gene>
<evidence type="ECO:0000313" key="11">
    <source>
        <dbReference type="EMBL" id="KIM84894.1"/>
    </source>
</evidence>
<dbReference type="OrthoDB" id="2192830at2759"/>
<dbReference type="Proteomes" id="UP000054166">
    <property type="component" value="Unassembled WGS sequence"/>
</dbReference>
<keyword evidence="8 10" id="KW-0443">Lipid metabolism</keyword>
<evidence type="ECO:0000256" key="5">
    <source>
        <dbReference type="ARBA" id="ARBA00022824"/>
    </source>
</evidence>
<dbReference type="GO" id="GO:0032366">
    <property type="term" value="P:intracellular sterol transport"/>
    <property type="evidence" value="ECO:0007669"/>
    <property type="project" value="UniProtKB-UniRule"/>
</dbReference>
<dbReference type="PANTHER" id="PTHR14467">
    <property type="entry name" value="ARV1"/>
    <property type="match status" value="1"/>
</dbReference>
<keyword evidence="9 10" id="KW-0472">Membrane</keyword>
<evidence type="ECO:0000256" key="8">
    <source>
        <dbReference type="ARBA" id="ARBA00023098"/>
    </source>
</evidence>
<keyword evidence="12" id="KW-1185">Reference proteome</keyword>
<keyword evidence="6 10" id="KW-1133">Transmembrane helix</keyword>
<keyword evidence="10" id="KW-0746">Sphingolipid metabolism</keyword>
<evidence type="ECO:0000256" key="10">
    <source>
        <dbReference type="RuleBase" id="RU368065"/>
    </source>
</evidence>
<evidence type="ECO:0000256" key="3">
    <source>
        <dbReference type="ARBA" id="ARBA00022448"/>
    </source>
</evidence>
<accession>A0A0C3FYZ5</accession>
<proteinExistence type="inferred from homology"/>
<keyword evidence="10" id="KW-0333">Golgi apparatus</keyword>
<dbReference type="EMBL" id="KN832986">
    <property type="protein sequence ID" value="KIM84894.1"/>
    <property type="molecule type" value="Genomic_DNA"/>
</dbReference>
<reference evidence="11 12" key="1">
    <citation type="submission" date="2014-04" db="EMBL/GenBank/DDBJ databases">
        <authorList>
            <consortium name="DOE Joint Genome Institute"/>
            <person name="Kuo A."/>
            <person name="Tarkka M."/>
            <person name="Buscot F."/>
            <person name="Kohler A."/>
            <person name="Nagy L.G."/>
            <person name="Floudas D."/>
            <person name="Copeland A."/>
            <person name="Barry K.W."/>
            <person name="Cichocki N."/>
            <person name="Veneault-Fourrey C."/>
            <person name="LaButti K."/>
            <person name="Lindquist E.A."/>
            <person name="Lipzen A."/>
            <person name="Lundell T."/>
            <person name="Morin E."/>
            <person name="Murat C."/>
            <person name="Sun H."/>
            <person name="Tunlid A."/>
            <person name="Henrissat B."/>
            <person name="Grigoriev I.V."/>
            <person name="Hibbett D.S."/>
            <person name="Martin F."/>
            <person name="Nordberg H.P."/>
            <person name="Cantor M.N."/>
            <person name="Hua S.X."/>
        </authorList>
    </citation>
    <scope>NUCLEOTIDE SEQUENCE [LARGE SCALE GENOMIC DNA]</scope>
    <source>
        <strain evidence="11 12">F 1598</strain>
    </source>
</reference>
<keyword evidence="7 10" id="KW-0445">Lipid transport</keyword>
<dbReference type="GO" id="GO:0006665">
    <property type="term" value="P:sphingolipid metabolic process"/>
    <property type="evidence" value="ECO:0007669"/>
    <property type="project" value="UniProtKB-UniRule"/>
</dbReference>
<feature type="transmembrane region" description="Helical" evidence="10">
    <location>
        <begin position="99"/>
        <end position="121"/>
    </location>
</feature>
<feature type="transmembrane region" description="Helical" evidence="10">
    <location>
        <begin position="154"/>
        <end position="174"/>
    </location>
</feature>
<dbReference type="Pfam" id="PF04161">
    <property type="entry name" value="Arv1"/>
    <property type="match status" value="1"/>
</dbReference>
<dbReference type="AlphaFoldDB" id="A0A0C3FYZ5"/>
<feature type="transmembrane region" description="Helical" evidence="10">
    <location>
        <begin position="195"/>
        <end position="219"/>
    </location>
</feature>
<dbReference type="InterPro" id="IPR007290">
    <property type="entry name" value="Arv1"/>
</dbReference>
<evidence type="ECO:0000313" key="12">
    <source>
        <dbReference type="Proteomes" id="UP000054166"/>
    </source>
</evidence>
<dbReference type="GO" id="GO:0005789">
    <property type="term" value="C:endoplasmic reticulum membrane"/>
    <property type="evidence" value="ECO:0007669"/>
    <property type="project" value="UniProtKB-SubCell"/>
</dbReference>
<reference evidence="12" key="2">
    <citation type="submission" date="2015-01" db="EMBL/GenBank/DDBJ databases">
        <title>Evolutionary Origins and Diversification of the Mycorrhizal Mutualists.</title>
        <authorList>
            <consortium name="DOE Joint Genome Institute"/>
            <consortium name="Mycorrhizal Genomics Consortium"/>
            <person name="Kohler A."/>
            <person name="Kuo A."/>
            <person name="Nagy L.G."/>
            <person name="Floudas D."/>
            <person name="Copeland A."/>
            <person name="Barry K.W."/>
            <person name="Cichocki N."/>
            <person name="Veneault-Fourrey C."/>
            <person name="LaButti K."/>
            <person name="Lindquist E.A."/>
            <person name="Lipzen A."/>
            <person name="Lundell T."/>
            <person name="Morin E."/>
            <person name="Murat C."/>
            <person name="Riley R."/>
            <person name="Ohm R."/>
            <person name="Sun H."/>
            <person name="Tunlid A."/>
            <person name="Henrissat B."/>
            <person name="Grigoriev I.V."/>
            <person name="Hibbett D.S."/>
            <person name="Martin F."/>
        </authorList>
    </citation>
    <scope>NUCLEOTIDE SEQUENCE [LARGE SCALE GENOMIC DNA]</scope>
    <source>
        <strain evidence="12">F 1598</strain>
    </source>
</reference>
<comment type="function">
    <text evidence="10">Regulates also the sphingolipid metabolism.</text>
</comment>
<dbReference type="GO" id="GO:0016125">
    <property type="term" value="P:sterol metabolic process"/>
    <property type="evidence" value="ECO:0007669"/>
    <property type="project" value="UniProtKB-UniRule"/>
</dbReference>
<sequence length="323" mass="36742">MPICTTCTHPISHLYTVYESAYNLRLEQCTECHSFADPYVEHDTLTLALDLILLKRGVYRHLLYNRGTAPRKAGRESADTIKAQDNLTLKQPDKQRERLRWWLILRLGGAVVVVDAFIRWVHLNPDRPRDESPWTAETAEPFLRTLVGCLAETIAFHGGVILACAIVLNILDWVRTWKRSSTKAKISGIRQEFRYTLIPLTIFYSSLTKLFLLFLLSIWRPTPPEIRPSAHSWNGTLYDNVFVSRALEILDEDKLDREWVARNVLGGMAAGFGLRVVLDCHPIFTTIIILVGWILKTAVAKIVSGWVGGDEKMGEAWLAYSIP</sequence>
<dbReference type="HOGENOM" id="CLU_860831_0_0_1"/>
<feature type="transmembrane region" description="Helical" evidence="10">
    <location>
        <begin position="272"/>
        <end position="295"/>
    </location>
</feature>
<evidence type="ECO:0000256" key="7">
    <source>
        <dbReference type="ARBA" id="ARBA00023055"/>
    </source>
</evidence>
<dbReference type="GO" id="GO:0000139">
    <property type="term" value="C:Golgi membrane"/>
    <property type="evidence" value="ECO:0007669"/>
    <property type="project" value="UniProtKB-SubCell"/>
</dbReference>
<evidence type="ECO:0000256" key="9">
    <source>
        <dbReference type="ARBA" id="ARBA00023136"/>
    </source>
</evidence>
<protein>
    <recommendedName>
        <fullName evidence="10">Protein ARV</fullName>
    </recommendedName>
</protein>
<keyword evidence="3 10" id="KW-0813">Transport</keyword>
<evidence type="ECO:0000256" key="2">
    <source>
        <dbReference type="ARBA" id="ARBA00009187"/>
    </source>
</evidence>
<dbReference type="PANTHER" id="PTHR14467:SF0">
    <property type="entry name" value="PROTEIN ARV1"/>
    <property type="match status" value="1"/>
</dbReference>
<comment type="similarity">
    <text evidence="2 10">Belongs to the ARV1 family.</text>
</comment>
<keyword evidence="5 10" id="KW-0256">Endoplasmic reticulum</keyword>
<name>A0A0C3FYZ5_PILCF</name>
<evidence type="ECO:0000256" key="6">
    <source>
        <dbReference type="ARBA" id="ARBA00022989"/>
    </source>
</evidence>
<dbReference type="InParanoid" id="A0A0C3FYZ5"/>
<evidence type="ECO:0000256" key="1">
    <source>
        <dbReference type="ARBA" id="ARBA00004477"/>
    </source>
</evidence>
<comment type="subcellular location">
    <subcellularLocation>
        <location evidence="1 10">Endoplasmic reticulum membrane</location>
        <topology evidence="1 10">Multi-pass membrane protein</topology>
    </subcellularLocation>
    <subcellularLocation>
        <location evidence="10">Golgi apparatus membrane</location>
        <topology evidence="10">Multi-pass membrane protein</topology>
    </subcellularLocation>
</comment>
<evidence type="ECO:0000256" key="4">
    <source>
        <dbReference type="ARBA" id="ARBA00022692"/>
    </source>
</evidence>
<dbReference type="GO" id="GO:0097036">
    <property type="term" value="P:regulation of plasma membrane sterol distribution"/>
    <property type="evidence" value="ECO:0007669"/>
    <property type="project" value="UniProtKB-UniRule"/>
</dbReference>
<comment type="function">
    <text evidence="10">Mediator of sterol homeostasis involved in sterol uptake, trafficking and distribution into membranes.</text>
</comment>
<organism evidence="11 12">
    <name type="scientific">Piloderma croceum (strain F 1598)</name>
    <dbReference type="NCBI Taxonomy" id="765440"/>
    <lineage>
        <taxon>Eukaryota</taxon>
        <taxon>Fungi</taxon>
        <taxon>Dikarya</taxon>
        <taxon>Basidiomycota</taxon>
        <taxon>Agaricomycotina</taxon>
        <taxon>Agaricomycetes</taxon>
        <taxon>Agaricomycetidae</taxon>
        <taxon>Atheliales</taxon>
        <taxon>Atheliaceae</taxon>
        <taxon>Piloderma</taxon>
    </lineage>
</organism>
<dbReference type="GO" id="GO:0032541">
    <property type="term" value="C:cortical endoplasmic reticulum"/>
    <property type="evidence" value="ECO:0007669"/>
    <property type="project" value="TreeGrafter"/>
</dbReference>
<keyword evidence="4 10" id="KW-0812">Transmembrane</keyword>